<reference evidence="2" key="1">
    <citation type="submission" date="2019-10" db="EMBL/GenBank/DDBJ databases">
        <authorList>
            <consortium name="DOE Joint Genome Institute"/>
            <person name="Kuo A."/>
            <person name="Miyauchi S."/>
            <person name="Kiss E."/>
            <person name="Drula E."/>
            <person name="Kohler A."/>
            <person name="Sanchez-Garcia M."/>
            <person name="Andreopoulos B."/>
            <person name="Barry K.W."/>
            <person name="Bonito G."/>
            <person name="Buee M."/>
            <person name="Carver A."/>
            <person name="Chen C."/>
            <person name="Cichocki N."/>
            <person name="Clum A."/>
            <person name="Culley D."/>
            <person name="Crous P.W."/>
            <person name="Fauchery L."/>
            <person name="Girlanda M."/>
            <person name="Hayes R."/>
            <person name="Keri Z."/>
            <person name="LaButti K."/>
            <person name="Lipzen A."/>
            <person name="Lombard V."/>
            <person name="Magnuson J."/>
            <person name="Maillard F."/>
            <person name="Morin E."/>
            <person name="Murat C."/>
            <person name="Nolan M."/>
            <person name="Ohm R."/>
            <person name="Pangilinan J."/>
            <person name="Pereira M."/>
            <person name="Perotto S."/>
            <person name="Peter M."/>
            <person name="Riley R."/>
            <person name="Sitrit Y."/>
            <person name="Stielow B."/>
            <person name="Szollosi G."/>
            <person name="Zifcakova L."/>
            <person name="Stursova M."/>
            <person name="Spatafora J.W."/>
            <person name="Tedersoo L."/>
            <person name="Vaario L.-M."/>
            <person name="Yamada A."/>
            <person name="Yan M."/>
            <person name="Wang P."/>
            <person name="Xu J."/>
            <person name="Bruns T."/>
            <person name="Baldrian P."/>
            <person name="Vilgalys R."/>
            <person name="Henrissat B."/>
            <person name="Grigoriev I.V."/>
            <person name="Hibbett D."/>
            <person name="Nagy L.G."/>
            <person name="Martin F.M."/>
        </authorList>
    </citation>
    <scope>NUCLEOTIDE SEQUENCE</scope>
    <source>
        <strain evidence="2">BED1</strain>
    </source>
</reference>
<dbReference type="EMBL" id="WHUW01000020">
    <property type="protein sequence ID" value="KAF8436875.1"/>
    <property type="molecule type" value="Genomic_DNA"/>
</dbReference>
<proteinExistence type="predicted"/>
<reference evidence="2" key="2">
    <citation type="journal article" date="2020" name="Nat. Commun.">
        <title>Large-scale genome sequencing of mycorrhizal fungi provides insights into the early evolution of symbiotic traits.</title>
        <authorList>
            <person name="Miyauchi S."/>
            <person name="Kiss E."/>
            <person name="Kuo A."/>
            <person name="Drula E."/>
            <person name="Kohler A."/>
            <person name="Sanchez-Garcia M."/>
            <person name="Morin E."/>
            <person name="Andreopoulos B."/>
            <person name="Barry K.W."/>
            <person name="Bonito G."/>
            <person name="Buee M."/>
            <person name="Carver A."/>
            <person name="Chen C."/>
            <person name="Cichocki N."/>
            <person name="Clum A."/>
            <person name="Culley D."/>
            <person name="Crous P.W."/>
            <person name="Fauchery L."/>
            <person name="Girlanda M."/>
            <person name="Hayes R.D."/>
            <person name="Keri Z."/>
            <person name="LaButti K."/>
            <person name="Lipzen A."/>
            <person name="Lombard V."/>
            <person name="Magnuson J."/>
            <person name="Maillard F."/>
            <person name="Murat C."/>
            <person name="Nolan M."/>
            <person name="Ohm R.A."/>
            <person name="Pangilinan J."/>
            <person name="Pereira M.F."/>
            <person name="Perotto S."/>
            <person name="Peter M."/>
            <person name="Pfister S."/>
            <person name="Riley R."/>
            <person name="Sitrit Y."/>
            <person name="Stielow J.B."/>
            <person name="Szollosi G."/>
            <person name="Zifcakova L."/>
            <person name="Stursova M."/>
            <person name="Spatafora J.W."/>
            <person name="Tedersoo L."/>
            <person name="Vaario L.M."/>
            <person name="Yamada A."/>
            <person name="Yan M."/>
            <person name="Wang P."/>
            <person name="Xu J."/>
            <person name="Bruns T."/>
            <person name="Baldrian P."/>
            <person name="Vilgalys R."/>
            <person name="Dunand C."/>
            <person name="Henrissat B."/>
            <person name="Grigoriev I.V."/>
            <person name="Hibbett D."/>
            <person name="Nagy L.G."/>
            <person name="Martin F.M."/>
        </authorList>
    </citation>
    <scope>NUCLEOTIDE SEQUENCE</scope>
    <source>
        <strain evidence="2">BED1</strain>
    </source>
</reference>
<dbReference type="InterPro" id="IPR011009">
    <property type="entry name" value="Kinase-like_dom_sf"/>
</dbReference>
<dbReference type="AlphaFoldDB" id="A0AAD4GDH1"/>
<accession>A0AAD4GDH1</accession>
<evidence type="ECO:0000313" key="2">
    <source>
        <dbReference type="EMBL" id="KAF8436875.1"/>
    </source>
</evidence>
<gene>
    <name evidence="2" type="ORF">L210DRAFT_863876</name>
</gene>
<name>A0AAD4GDH1_BOLED</name>
<dbReference type="PANTHER" id="PTHR38248">
    <property type="entry name" value="FUNK1 6"/>
    <property type="match status" value="1"/>
</dbReference>
<evidence type="ECO:0000313" key="3">
    <source>
        <dbReference type="Proteomes" id="UP001194468"/>
    </source>
</evidence>
<dbReference type="Proteomes" id="UP001194468">
    <property type="component" value="Unassembled WGS sequence"/>
</dbReference>
<dbReference type="Pfam" id="PF17667">
    <property type="entry name" value="Pkinase_fungal"/>
    <property type="match status" value="1"/>
</dbReference>
<dbReference type="SUPFAM" id="SSF56112">
    <property type="entry name" value="Protein kinase-like (PK-like)"/>
    <property type="match status" value="1"/>
</dbReference>
<keyword evidence="3" id="KW-1185">Reference proteome</keyword>
<evidence type="ECO:0000259" key="1">
    <source>
        <dbReference type="Pfam" id="PF17667"/>
    </source>
</evidence>
<sequence>MTYTNLSNDIDIAKLLVDRASSYPVLQGLEKDVFGPKDKYRIFSGCLESPADGSPTWDYENHWPGITIVLPDECERPLVPCPSPDAARWATGYYPDDYEPPRLPDTTRNILERFNVPVRLNGRRVNADWEPQEDDAIFQPPPLDGETRELIWILYRTCGTSIVWFSCRRELLDGFLGGLAGHFNGLMLNVMHCDISDTNLMFKVDKISLETVIPDWPVEKGTYPKRAGMLGDWGYGADLKKENSVRRITGTLPFMAADFLSGGPTQHAVRHDLESFFWALWIICVNMNGPY</sequence>
<feature type="domain" description="Fungal-type protein kinase" evidence="1">
    <location>
        <begin position="145"/>
        <end position="284"/>
    </location>
</feature>
<dbReference type="PANTHER" id="PTHR38248:SF2">
    <property type="entry name" value="FUNK1 11"/>
    <property type="match status" value="1"/>
</dbReference>
<protein>
    <recommendedName>
        <fullName evidence="1">Fungal-type protein kinase domain-containing protein</fullName>
    </recommendedName>
</protein>
<organism evidence="2 3">
    <name type="scientific">Boletus edulis BED1</name>
    <dbReference type="NCBI Taxonomy" id="1328754"/>
    <lineage>
        <taxon>Eukaryota</taxon>
        <taxon>Fungi</taxon>
        <taxon>Dikarya</taxon>
        <taxon>Basidiomycota</taxon>
        <taxon>Agaricomycotina</taxon>
        <taxon>Agaricomycetes</taxon>
        <taxon>Agaricomycetidae</taxon>
        <taxon>Boletales</taxon>
        <taxon>Boletineae</taxon>
        <taxon>Boletaceae</taxon>
        <taxon>Boletoideae</taxon>
        <taxon>Boletus</taxon>
    </lineage>
</organism>
<dbReference type="InterPro" id="IPR040976">
    <property type="entry name" value="Pkinase_fungal"/>
</dbReference>
<feature type="non-terminal residue" evidence="2">
    <location>
        <position position="291"/>
    </location>
</feature>
<comment type="caution">
    <text evidence="2">The sequence shown here is derived from an EMBL/GenBank/DDBJ whole genome shotgun (WGS) entry which is preliminary data.</text>
</comment>